<dbReference type="EMBL" id="QBKT01000004">
    <property type="protein sequence ID" value="PTX61513.1"/>
    <property type="molecule type" value="Genomic_DNA"/>
</dbReference>
<evidence type="ECO:0000256" key="1">
    <source>
        <dbReference type="SAM" id="Phobius"/>
    </source>
</evidence>
<dbReference type="AlphaFoldDB" id="A0A2T6BZL9"/>
<sequence length="51" mass="6065">MSTELIVFIIIVAVLAPLLFINARKNKRRINDRKNRGFMSDYLDKKEKEKK</sequence>
<accession>A0A2T6BZL9</accession>
<proteinExistence type="predicted"/>
<dbReference type="Proteomes" id="UP000244090">
    <property type="component" value="Unassembled WGS sequence"/>
</dbReference>
<gene>
    <name evidence="2" type="ORF">C8N46_104156</name>
</gene>
<organism evidence="2 3">
    <name type="scientific">Kordia periserrulae</name>
    <dbReference type="NCBI Taxonomy" id="701523"/>
    <lineage>
        <taxon>Bacteria</taxon>
        <taxon>Pseudomonadati</taxon>
        <taxon>Bacteroidota</taxon>
        <taxon>Flavobacteriia</taxon>
        <taxon>Flavobacteriales</taxon>
        <taxon>Flavobacteriaceae</taxon>
        <taxon>Kordia</taxon>
    </lineage>
</organism>
<dbReference type="RefSeq" id="WP_158269127.1">
    <property type="nucleotide sequence ID" value="NZ_QBKT01000004.1"/>
</dbReference>
<keyword evidence="1" id="KW-0812">Transmembrane</keyword>
<comment type="caution">
    <text evidence="2">The sequence shown here is derived from an EMBL/GenBank/DDBJ whole genome shotgun (WGS) entry which is preliminary data.</text>
</comment>
<protein>
    <submittedName>
        <fullName evidence="2">Uncharacterized protein</fullName>
    </submittedName>
</protein>
<feature type="transmembrane region" description="Helical" evidence="1">
    <location>
        <begin position="6"/>
        <end position="23"/>
    </location>
</feature>
<name>A0A2T6BZL9_9FLAO</name>
<keyword evidence="1" id="KW-1133">Transmembrane helix</keyword>
<keyword evidence="3" id="KW-1185">Reference proteome</keyword>
<evidence type="ECO:0000313" key="3">
    <source>
        <dbReference type="Proteomes" id="UP000244090"/>
    </source>
</evidence>
<reference evidence="2 3" key="1">
    <citation type="submission" date="2018-04" db="EMBL/GenBank/DDBJ databases">
        <title>Genomic Encyclopedia of Archaeal and Bacterial Type Strains, Phase II (KMG-II): from individual species to whole genera.</title>
        <authorList>
            <person name="Goeker M."/>
        </authorList>
    </citation>
    <scope>NUCLEOTIDE SEQUENCE [LARGE SCALE GENOMIC DNA]</scope>
    <source>
        <strain evidence="2 3">DSM 25731</strain>
    </source>
</reference>
<keyword evidence="1" id="KW-0472">Membrane</keyword>
<evidence type="ECO:0000313" key="2">
    <source>
        <dbReference type="EMBL" id="PTX61513.1"/>
    </source>
</evidence>